<dbReference type="SUPFAM" id="SSF63446">
    <property type="entry name" value="Type I dockerin domain"/>
    <property type="match status" value="1"/>
</dbReference>
<organism evidence="1">
    <name type="scientific">marine sediment metagenome</name>
    <dbReference type="NCBI Taxonomy" id="412755"/>
    <lineage>
        <taxon>unclassified sequences</taxon>
        <taxon>metagenomes</taxon>
        <taxon>ecological metagenomes</taxon>
    </lineage>
</organism>
<sequence>NSADAQINADELIVGPDGTGVLNINNAEADINVRYLTFGRAAQLNAVPNSKIDIILEDKCSIYGGQLIILPEADPNNLDLTNLTLNCTFKDGTIYDDDLMLRLESAGLDPKDTLSMTDFITDNFLLDKLVLGSDAGDIDDHAGRVIVNLVNNWKHQNEPKSTEAFFVTTLEIEAGVTFITNATTGQLPYNLYYLNGGDPKRLIIGDLNLDGVADCSEAALLISNIGVITTGAAWSDGDLDGDRDVDADDLAML</sequence>
<reference evidence="1" key="1">
    <citation type="journal article" date="2014" name="Front. Microbiol.">
        <title>High frequency of phylogenetically diverse reductive dehalogenase-homologous genes in deep subseafloor sedimentary metagenomes.</title>
        <authorList>
            <person name="Kawai M."/>
            <person name="Futagami T."/>
            <person name="Toyoda A."/>
            <person name="Takaki Y."/>
            <person name="Nishi S."/>
            <person name="Hori S."/>
            <person name="Arai W."/>
            <person name="Tsubouchi T."/>
            <person name="Morono Y."/>
            <person name="Uchiyama I."/>
            <person name="Ito T."/>
            <person name="Fujiyama A."/>
            <person name="Inagaki F."/>
            <person name="Takami H."/>
        </authorList>
    </citation>
    <scope>NUCLEOTIDE SEQUENCE</scope>
    <source>
        <strain evidence="1">Expedition CK06-06</strain>
    </source>
</reference>
<protein>
    <recommendedName>
        <fullName evidence="2">Dockerin domain-containing protein</fullName>
    </recommendedName>
</protein>
<dbReference type="InterPro" id="IPR018247">
    <property type="entry name" value="EF_Hand_1_Ca_BS"/>
</dbReference>
<feature type="non-terminal residue" evidence="1">
    <location>
        <position position="1"/>
    </location>
</feature>
<dbReference type="GO" id="GO:0000272">
    <property type="term" value="P:polysaccharide catabolic process"/>
    <property type="evidence" value="ECO:0007669"/>
    <property type="project" value="InterPro"/>
</dbReference>
<name>X0XG21_9ZZZZ</name>
<dbReference type="InterPro" id="IPR036439">
    <property type="entry name" value="Dockerin_dom_sf"/>
</dbReference>
<dbReference type="PROSITE" id="PS00018">
    <property type="entry name" value="EF_HAND_1"/>
    <property type="match status" value="1"/>
</dbReference>
<dbReference type="AlphaFoldDB" id="X0XG21"/>
<gene>
    <name evidence="1" type="ORF">S01H1_61478</name>
</gene>
<feature type="non-terminal residue" evidence="1">
    <location>
        <position position="253"/>
    </location>
</feature>
<dbReference type="EMBL" id="BARS01040310">
    <property type="protein sequence ID" value="GAG34372.1"/>
    <property type="molecule type" value="Genomic_DNA"/>
</dbReference>
<proteinExistence type="predicted"/>
<evidence type="ECO:0000313" key="1">
    <source>
        <dbReference type="EMBL" id="GAG34372.1"/>
    </source>
</evidence>
<accession>X0XG21</accession>
<evidence type="ECO:0008006" key="2">
    <source>
        <dbReference type="Google" id="ProtNLM"/>
    </source>
</evidence>
<comment type="caution">
    <text evidence="1">The sequence shown here is derived from an EMBL/GenBank/DDBJ whole genome shotgun (WGS) entry which is preliminary data.</text>
</comment>